<evidence type="ECO:0000313" key="2">
    <source>
        <dbReference type="EMBL" id="ASF47515.1"/>
    </source>
</evidence>
<name>A0A1Z4C1Y2_9GAMM</name>
<dbReference type="OrthoDB" id="5624500at2"/>
<keyword evidence="1" id="KW-0472">Membrane</keyword>
<keyword evidence="3" id="KW-1185">Reference proteome</keyword>
<dbReference type="RefSeq" id="WP_088620387.1">
    <property type="nucleotide sequence ID" value="NZ_CP022129.1"/>
</dbReference>
<sequence length="193" mass="20772">MNFDMPALLVLLGSLFLLLGCTGEIFSKHLSVKLSQLTARIVLASVGLFMLGIGIIGPDKLLSPTQADEEPEIITEAAAIPSAWFFNIAGSYQGQATQATSTGQAYPVRTTFSIDSKNKIIGTYIIQENTKRIGGTLTHAEITGPKAIQFKWHDDNGSGILQVAFSEDLDSFTGHWGAGNEPDNSTVWNGVRE</sequence>
<accession>A0A1Z4C1Y2</accession>
<protein>
    <submittedName>
        <fullName evidence="2">Uncharacterized protein</fullName>
    </submittedName>
</protein>
<keyword evidence="1" id="KW-1133">Transmembrane helix</keyword>
<dbReference type="KEGG" id="mpsy:CEK71_16395"/>
<evidence type="ECO:0000256" key="1">
    <source>
        <dbReference type="SAM" id="Phobius"/>
    </source>
</evidence>
<dbReference type="AlphaFoldDB" id="A0A1Z4C1Y2"/>
<organism evidence="2 3">
    <name type="scientific">Methylovulum psychrotolerans</name>
    <dbReference type="NCBI Taxonomy" id="1704499"/>
    <lineage>
        <taxon>Bacteria</taxon>
        <taxon>Pseudomonadati</taxon>
        <taxon>Pseudomonadota</taxon>
        <taxon>Gammaproteobacteria</taxon>
        <taxon>Methylococcales</taxon>
        <taxon>Methylococcaceae</taxon>
        <taxon>Methylovulum</taxon>
    </lineage>
</organism>
<dbReference type="EMBL" id="CP022129">
    <property type="protein sequence ID" value="ASF47515.1"/>
    <property type="molecule type" value="Genomic_DNA"/>
</dbReference>
<reference evidence="2 3" key="1">
    <citation type="submission" date="2017-06" db="EMBL/GenBank/DDBJ databases">
        <title>Genome Sequencing of the methanotroph Methylovulum psychrotolerants str. HV10-M2 isolated from a high-altitude environment.</title>
        <authorList>
            <person name="Mateos-Rivera A."/>
        </authorList>
    </citation>
    <scope>NUCLEOTIDE SEQUENCE [LARGE SCALE GENOMIC DNA]</scope>
    <source>
        <strain evidence="2 3">HV10_M2</strain>
    </source>
</reference>
<gene>
    <name evidence="2" type="ORF">CEK71_16395</name>
</gene>
<feature type="transmembrane region" description="Helical" evidence="1">
    <location>
        <begin position="39"/>
        <end position="57"/>
    </location>
</feature>
<dbReference type="Proteomes" id="UP000197019">
    <property type="component" value="Chromosome"/>
</dbReference>
<evidence type="ECO:0000313" key="3">
    <source>
        <dbReference type="Proteomes" id="UP000197019"/>
    </source>
</evidence>
<keyword evidence="1" id="KW-0812">Transmembrane</keyword>
<proteinExistence type="predicted"/>